<dbReference type="RefSeq" id="XP_006683218.1">
    <property type="nucleotide sequence ID" value="XM_006683155.1"/>
</dbReference>
<accession>F4PF36</accession>
<dbReference type="AlphaFoldDB" id="F4PF36"/>
<protein>
    <recommendedName>
        <fullName evidence="6">Secreted protein</fullName>
    </recommendedName>
</protein>
<keyword evidence="5" id="KW-1185">Reference proteome</keyword>
<evidence type="ECO:0000256" key="1">
    <source>
        <dbReference type="SAM" id="Coils"/>
    </source>
</evidence>
<feature type="signal peptide" evidence="3">
    <location>
        <begin position="1"/>
        <end position="19"/>
    </location>
</feature>
<organism evidence="4 5">
    <name type="scientific">Batrachochytrium dendrobatidis (strain JAM81 / FGSC 10211)</name>
    <name type="common">Frog chytrid fungus</name>
    <dbReference type="NCBI Taxonomy" id="684364"/>
    <lineage>
        <taxon>Eukaryota</taxon>
        <taxon>Fungi</taxon>
        <taxon>Fungi incertae sedis</taxon>
        <taxon>Chytridiomycota</taxon>
        <taxon>Chytridiomycota incertae sedis</taxon>
        <taxon>Chytridiomycetes</taxon>
        <taxon>Rhizophydiales</taxon>
        <taxon>Rhizophydiales incertae sedis</taxon>
        <taxon>Batrachochytrium</taxon>
    </lineage>
</organism>
<evidence type="ECO:0000313" key="4">
    <source>
        <dbReference type="EMBL" id="EGF76160.1"/>
    </source>
</evidence>
<reference evidence="4 5" key="1">
    <citation type="submission" date="2009-12" db="EMBL/GenBank/DDBJ databases">
        <title>The draft genome of Batrachochytrium dendrobatidis.</title>
        <authorList>
            <consortium name="US DOE Joint Genome Institute (JGI-PGF)"/>
            <person name="Kuo A."/>
            <person name="Salamov A."/>
            <person name="Schmutz J."/>
            <person name="Lucas S."/>
            <person name="Pitluck S."/>
            <person name="Rosenblum E."/>
            <person name="Stajich J."/>
            <person name="Eisen M."/>
            <person name="Grigoriev I.V."/>
        </authorList>
    </citation>
    <scope>NUCLEOTIDE SEQUENCE [LARGE SCALE GENOMIC DNA]</scope>
    <source>
        <strain evidence="5">JAM81 / FGSC 10211</strain>
    </source>
</reference>
<feature type="region of interest" description="Disordered" evidence="2">
    <location>
        <begin position="22"/>
        <end position="66"/>
    </location>
</feature>
<sequence length="185" mass="20797">MRLTDILLALTLVVTSSMAVVPPGKNVQTPQSNQNPACRPGPSNGCQPGPSRGYLSATPNPENEHGLADVYDAHYKKLKKQLKDAEKDMKRKCTTHLELKSKSKSSQTSGRSGLSSFFGRFIPDSVKKWFGRTPTSVKNTEYDSQQCKRAERICKQIQRRIQKFEKMFGIESETKTTGVLQWFKN</sequence>
<feature type="coiled-coil region" evidence="1">
    <location>
        <begin position="68"/>
        <end position="95"/>
    </location>
</feature>
<dbReference type="InParanoid" id="F4PF36"/>
<evidence type="ECO:0000313" key="5">
    <source>
        <dbReference type="Proteomes" id="UP000007241"/>
    </source>
</evidence>
<name>F4PF36_BATDJ</name>
<keyword evidence="1" id="KW-0175">Coiled coil</keyword>
<dbReference type="EMBL" id="GL882906">
    <property type="protein sequence ID" value="EGF76160.1"/>
    <property type="molecule type" value="Genomic_DNA"/>
</dbReference>
<keyword evidence="3" id="KW-0732">Signal</keyword>
<dbReference type="GeneID" id="18244840"/>
<evidence type="ECO:0000256" key="2">
    <source>
        <dbReference type="SAM" id="MobiDB-lite"/>
    </source>
</evidence>
<feature type="compositionally biased region" description="Polar residues" evidence="2">
    <location>
        <begin position="26"/>
        <end position="36"/>
    </location>
</feature>
<dbReference type="HOGENOM" id="CLU_121027_0_0_1"/>
<evidence type="ECO:0008006" key="6">
    <source>
        <dbReference type="Google" id="ProtNLM"/>
    </source>
</evidence>
<gene>
    <name evidence="4" type="ORF">BATDEDRAFT_92985</name>
</gene>
<feature type="chain" id="PRO_5003319225" description="Secreted protein" evidence="3">
    <location>
        <begin position="20"/>
        <end position="185"/>
    </location>
</feature>
<dbReference type="Proteomes" id="UP000007241">
    <property type="component" value="Unassembled WGS sequence"/>
</dbReference>
<proteinExistence type="predicted"/>
<evidence type="ECO:0000256" key="3">
    <source>
        <dbReference type="SAM" id="SignalP"/>
    </source>
</evidence>